<dbReference type="Gene3D" id="3.40.50.300">
    <property type="entry name" value="P-loop containing nucleotide triphosphate hydrolases"/>
    <property type="match status" value="1"/>
</dbReference>
<dbReference type="Proteomes" id="UP001177597">
    <property type="component" value="Plasmid paIh2"/>
</dbReference>
<accession>A0AA95GBA1</accession>
<dbReference type="Pfam" id="PF11130">
    <property type="entry name" value="TraC_F_IV"/>
    <property type="match status" value="1"/>
</dbReference>
<evidence type="ECO:0000313" key="2">
    <source>
        <dbReference type="EMBL" id="WGL93853.1"/>
    </source>
</evidence>
<gene>
    <name evidence="2" type="primary">traC</name>
    <name evidence="2" type="ORF">QE207_00805</name>
</gene>
<reference evidence="2" key="1">
    <citation type="submission" date="2023-04" db="EMBL/GenBank/DDBJ databases">
        <title>Genome dynamics across the evolutionary transition to endosymbiosis.</title>
        <authorList>
            <person name="Siozios S."/>
            <person name="Nadal-Jimenez P."/>
            <person name="Azagi T."/>
            <person name="Sprong H."/>
            <person name="Frost C.L."/>
            <person name="Parratt S.R."/>
            <person name="Taylor G."/>
            <person name="Brettell L."/>
            <person name="Lew K.C."/>
            <person name="Croft L."/>
            <person name="King K.C."/>
            <person name="Brockhurst M.A."/>
            <person name="Hypsa V."/>
            <person name="Novakova E."/>
            <person name="Darby A.C."/>
            <person name="Hurst G.D.D."/>
        </authorList>
    </citation>
    <scope>NUCLEOTIDE SEQUENCE</scope>
    <source>
        <strain evidence="2">AIh</strain>
        <plasmid evidence="2">paIh2</plasmid>
    </source>
</reference>
<geneLocation type="plasmid" evidence="2 3">
    <name>paIh2</name>
</geneLocation>
<dbReference type="PANTHER" id="PTHR38467:SF1">
    <property type="entry name" value="CONJUGATIVE TRANSFER: ASSEMBLY"/>
    <property type="match status" value="1"/>
</dbReference>
<sequence>MLKHVNPLKIIELVGNALMEKDTTRETAKKLESMDYPHLRDLLPYRDYDGDHQLFINQNSLGFLLEAQPLIGANEKLVESLEELVKNNLPRDIPLQVILLSSQTVYEKLTTGLRDFSWQGNRADECNQITQGFYLDAARHQFANPQNLPLTLRDYHLFFAFCQPCKRVTESEIIKVREIRRNLLSALNASDIHAENASITRFLQMMREMINPDTERLKPYSSEWIEDKDINQQIVQNNTCYWFKPGYVEITGRNEEDKPFSTRAMHFNLDSNPREHYLWQNGNIISNLLNPQNGIRCPFVMSFIIQTEDQSRSQGEANKNFLDLERKVSSSYAKYIPSTKRQHAEWKSLREGLLSTATSLSGYYLGVTLFCRDDEEEAAKEAERTKKAFSMQGLNMVRADLMQMRNFLGHLPFAVGDNPKLWKDFLKTGAIQRAESFQAVNLMPIIADNKLSQAGIVFPSYRHQLAFLDIFDASLPNTNFNWFESGTSGAGKSVLAQTIARQVLDSGGYLSIFDIGDSYKAFCQSVGGTYINGETLRFNPFANITDITLSAERIRDQLCILASPNGLMDEVHESLILEAITESWPNKKQDMRIDDVVNYLKKHRGKIQEASRITGRIDEILVLLNKYTTKGIYGKYFNSSEPTLKPDMRFVVTELGGLKANRDLLMAVLFTLMLWAENLMYNTPRSLRKMNIIDEGWKLLDAKSPKVRDFIEEGYRTARRHNGSFGTVTQSIRDKNLSTAALAAYDNSSFKFTLMQDVKAFTTFQKEEPSTFNEMEWALIQKFPPASRAGFSAVHLSVGGYSSFHRLMLDPLSNELFSSRGDDFTYREKRLNEGANINDIIFEMAQQKDPALLAKLKQVKP</sequence>
<feature type="domain" description="TraG P-loop" evidence="1">
    <location>
        <begin position="469"/>
        <end position="752"/>
    </location>
</feature>
<dbReference type="InterPro" id="IPR014117">
    <property type="entry name" value="TraC-F-type"/>
</dbReference>
<evidence type="ECO:0000313" key="3">
    <source>
        <dbReference type="Proteomes" id="UP001177597"/>
    </source>
</evidence>
<dbReference type="InterPro" id="IPR053155">
    <property type="entry name" value="F-pilin_assembly_TraC"/>
</dbReference>
<dbReference type="Gene3D" id="1.10.8.730">
    <property type="match status" value="1"/>
</dbReference>
<dbReference type="NCBIfam" id="TIGR02746">
    <property type="entry name" value="TraC-F-type"/>
    <property type="match status" value="1"/>
</dbReference>
<keyword evidence="2" id="KW-0614">Plasmid</keyword>
<dbReference type="EMBL" id="CP123492">
    <property type="protein sequence ID" value="WGL93853.1"/>
    <property type="molecule type" value="Genomic_DNA"/>
</dbReference>
<name>A0AA95GBA1_9GAMM</name>
<evidence type="ECO:0000259" key="1">
    <source>
        <dbReference type="Pfam" id="PF19044"/>
    </source>
</evidence>
<dbReference type="Pfam" id="PF19044">
    <property type="entry name" value="P-loop_TraG"/>
    <property type="match status" value="1"/>
</dbReference>
<dbReference type="InterPro" id="IPR025955">
    <property type="entry name" value="TraC/Conjuga_ATPase"/>
</dbReference>
<dbReference type="RefSeq" id="WP_280628293.1">
    <property type="nucleotide sequence ID" value="NZ_CP123492.1"/>
</dbReference>
<organism evidence="2 3">
    <name type="scientific">Arsenophonus nasoniae</name>
    <name type="common">son-killer infecting Nasonia vitripennis</name>
    <dbReference type="NCBI Taxonomy" id="638"/>
    <lineage>
        <taxon>Bacteria</taxon>
        <taxon>Pseudomonadati</taxon>
        <taxon>Pseudomonadota</taxon>
        <taxon>Gammaproteobacteria</taxon>
        <taxon>Enterobacterales</taxon>
        <taxon>Morganellaceae</taxon>
        <taxon>Arsenophonus</taxon>
    </lineage>
</organism>
<protein>
    <submittedName>
        <fullName evidence="2">Type IV secretion system protein TraC</fullName>
    </submittedName>
</protein>
<dbReference type="InterPro" id="IPR043964">
    <property type="entry name" value="P-loop_TraG"/>
</dbReference>
<dbReference type="InterPro" id="IPR027417">
    <property type="entry name" value="P-loop_NTPase"/>
</dbReference>
<dbReference type="SUPFAM" id="SSF52540">
    <property type="entry name" value="P-loop containing nucleoside triphosphate hydrolases"/>
    <property type="match status" value="1"/>
</dbReference>
<dbReference type="PANTHER" id="PTHR38467">
    <property type="match status" value="1"/>
</dbReference>
<proteinExistence type="predicted"/>
<dbReference type="AlphaFoldDB" id="A0AA95GBA1"/>